<sequence>MMRITPNLLVFCQVCAGATSNQQIKLAARKDCSNNFSWSDIAYEKKSKMVLFIFAYGKIVLTGAKVQDEAHAAFENIPVHKEIRKNQQWHGRLLH</sequence>
<evidence type="ECO:0000256" key="2">
    <source>
        <dbReference type="ARBA" id="ARBA00023125"/>
    </source>
</evidence>
<evidence type="ECO:0000256" key="1">
    <source>
        <dbReference type="ARBA" id="ARBA00005560"/>
    </source>
</evidence>
<protein>
    <submittedName>
        <fullName evidence="5">Uncharacterized protein</fullName>
    </submittedName>
</protein>
<dbReference type="InterPro" id="IPR012295">
    <property type="entry name" value="TBP_dom_sf"/>
</dbReference>
<comment type="caution">
    <text evidence="5">The sequence shown here is derived from an EMBL/GenBank/DDBJ whole genome shotgun (WGS) entry which is preliminary data.</text>
</comment>
<dbReference type="GO" id="GO:0006352">
    <property type="term" value="P:DNA-templated transcription initiation"/>
    <property type="evidence" value="ECO:0007669"/>
    <property type="project" value="InterPro"/>
</dbReference>
<gene>
    <name evidence="5" type="ORF">B296_00018696</name>
</gene>
<comment type="function">
    <text evidence="4">General transcription factor that functions at the core of the DNA-binding multiprotein factor TFIID. Binding of TFIID to the TATA box is the initial transcriptional step of the pre-initiation complex (PIC), playing a role in the activation of eukaryotic genes transcribed by RNA polymerase II.</text>
</comment>
<accession>A0A427ASU7</accession>
<dbReference type="SUPFAM" id="SSF55945">
    <property type="entry name" value="TATA-box binding protein-like"/>
    <property type="match status" value="1"/>
</dbReference>
<dbReference type="InterPro" id="IPR000814">
    <property type="entry name" value="TBP"/>
</dbReference>
<dbReference type="Gene3D" id="3.30.310.10">
    <property type="entry name" value="TATA-Binding Protein"/>
    <property type="match status" value="1"/>
</dbReference>
<proteinExistence type="inferred from homology"/>
<keyword evidence="2" id="KW-0238">DNA-binding</keyword>
<evidence type="ECO:0000256" key="3">
    <source>
        <dbReference type="ARBA" id="ARBA00023163"/>
    </source>
</evidence>
<dbReference type="Proteomes" id="UP000287651">
    <property type="component" value="Unassembled WGS sequence"/>
</dbReference>
<dbReference type="AlphaFoldDB" id="A0A427ASU7"/>
<dbReference type="GO" id="GO:0003677">
    <property type="term" value="F:DNA binding"/>
    <property type="evidence" value="ECO:0007669"/>
    <property type="project" value="UniProtKB-KW"/>
</dbReference>
<keyword evidence="3" id="KW-0804">Transcription</keyword>
<organism evidence="5 6">
    <name type="scientific">Ensete ventricosum</name>
    <name type="common">Abyssinian banana</name>
    <name type="synonym">Musa ensete</name>
    <dbReference type="NCBI Taxonomy" id="4639"/>
    <lineage>
        <taxon>Eukaryota</taxon>
        <taxon>Viridiplantae</taxon>
        <taxon>Streptophyta</taxon>
        <taxon>Embryophyta</taxon>
        <taxon>Tracheophyta</taxon>
        <taxon>Spermatophyta</taxon>
        <taxon>Magnoliopsida</taxon>
        <taxon>Liliopsida</taxon>
        <taxon>Zingiberales</taxon>
        <taxon>Musaceae</taxon>
        <taxon>Ensete</taxon>
    </lineage>
</organism>
<comment type="similarity">
    <text evidence="1">Belongs to the TBP family.</text>
</comment>
<evidence type="ECO:0000256" key="4">
    <source>
        <dbReference type="ARBA" id="ARBA00037612"/>
    </source>
</evidence>
<reference evidence="5 6" key="1">
    <citation type="journal article" date="2014" name="Agronomy (Basel)">
        <title>A Draft Genome Sequence for Ensete ventricosum, the Drought-Tolerant Tree Against Hunger.</title>
        <authorList>
            <person name="Harrison J."/>
            <person name="Moore K.A."/>
            <person name="Paszkiewicz K."/>
            <person name="Jones T."/>
            <person name="Grant M."/>
            <person name="Ambacheew D."/>
            <person name="Muzemil S."/>
            <person name="Studholme D.J."/>
        </authorList>
    </citation>
    <scope>NUCLEOTIDE SEQUENCE [LARGE SCALE GENOMIC DNA]</scope>
</reference>
<name>A0A427ASU7_ENSVE</name>
<dbReference type="EMBL" id="AMZH03001463">
    <property type="protein sequence ID" value="RRT79216.1"/>
    <property type="molecule type" value="Genomic_DNA"/>
</dbReference>
<dbReference type="Pfam" id="PF00352">
    <property type="entry name" value="TBP"/>
    <property type="match status" value="1"/>
</dbReference>
<evidence type="ECO:0000313" key="5">
    <source>
        <dbReference type="EMBL" id="RRT79216.1"/>
    </source>
</evidence>
<evidence type="ECO:0000313" key="6">
    <source>
        <dbReference type="Proteomes" id="UP000287651"/>
    </source>
</evidence>